<keyword evidence="2" id="KW-1003">Cell membrane</keyword>
<dbReference type="PANTHER" id="PTHR22926">
    <property type="entry name" value="PHOSPHO-N-ACETYLMURAMOYL-PENTAPEPTIDE-TRANSFERASE"/>
    <property type="match status" value="1"/>
</dbReference>
<feature type="transmembrane region" description="Helical" evidence="8">
    <location>
        <begin position="733"/>
        <end position="752"/>
    </location>
</feature>
<dbReference type="RefSeq" id="WP_353866129.1">
    <property type="nucleotide sequence ID" value="NZ_CP088295.1"/>
</dbReference>
<dbReference type="GO" id="GO:0016874">
    <property type="term" value="F:ligase activity"/>
    <property type="evidence" value="ECO:0007669"/>
    <property type="project" value="UniProtKB-KW"/>
</dbReference>
<evidence type="ECO:0000259" key="9">
    <source>
        <dbReference type="Pfam" id="PF04932"/>
    </source>
</evidence>
<keyword evidence="10" id="KW-0436">Ligase</keyword>
<feature type="transmembrane region" description="Helical" evidence="8">
    <location>
        <begin position="154"/>
        <end position="176"/>
    </location>
</feature>
<keyword evidence="5 8" id="KW-1133">Transmembrane helix</keyword>
<feature type="transmembrane region" description="Helical" evidence="8">
    <location>
        <begin position="44"/>
        <end position="62"/>
    </location>
</feature>
<accession>A0ABY5PLW6</accession>
<evidence type="ECO:0000256" key="8">
    <source>
        <dbReference type="SAM" id="Phobius"/>
    </source>
</evidence>
<dbReference type="Proteomes" id="UP001058860">
    <property type="component" value="Chromosome"/>
</dbReference>
<feature type="transmembrane region" description="Helical" evidence="8">
    <location>
        <begin position="331"/>
        <end position="351"/>
    </location>
</feature>
<evidence type="ECO:0000256" key="2">
    <source>
        <dbReference type="ARBA" id="ARBA00022475"/>
    </source>
</evidence>
<evidence type="ECO:0000256" key="5">
    <source>
        <dbReference type="ARBA" id="ARBA00022989"/>
    </source>
</evidence>
<evidence type="ECO:0000256" key="1">
    <source>
        <dbReference type="ARBA" id="ARBA00004651"/>
    </source>
</evidence>
<feature type="domain" description="O-antigen ligase-related" evidence="9">
    <location>
        <begin position="544"/>
        <end position="688"/>
    </location>
</feature>
<dbReference type="SUPFAM" id="SSF48452">
    <property type="entry name" value="TPR-like"/>
    <property type="match status" value="1"/>
</dbReference>
<evidence type="ECO:0000313" key="10">
    <source>
        <dbReference type="EMBL" id="UUY05684.1"/>
    </source>
</evidence>
<sequence length="910" mass="93899">MSGALVLWTLGTVDDRRSLPWSFRVAVEALLAAGLWALGLGWDLGLGELVSLTVTVAWVLAVTNAFNLFDNMDGASGTMGLVIAGAVSALGVLQDDVWLAASSAALAGACLGFLPHNLARPRARIFLGDGGSLPIGFVLAAVIMIGAQDLVAPWQGLIVGLLLVAVPALDTVLITVSRRRRGLSVLTGGQDHLTHRTAWLVSSAHWVCLVLGGAQALVSALVIVAIQGESDLLVVLVLAFLVVAAGTIALCERERLRDRLAAASAAPDAGVRRARMRPYPSYALLAVLGLGAGLSPFFGGYYEAGLWVPMGLAIVAVTAVGLIARPLLLRTSAAVALAALTLFALWALLSARWTDAVALAIVTADRWLVLVALLTVLLLVIRSDARAVWALGCAGVGLLIVAASVVLRLLGSDPGSLLLDGRLNEPLGYINGGGAAYAAGLFLALALAEQRRPVLAGPGAAALALFSGLALLTQSRGTLLAVAGTLVVVLAVVPGRARRAGALLVGFGAVALLSGPLLHVYDVAADARLEPGDGRAAGLALLAATVLGGAIWASLAAVLERRPSPAWWSPPRWAVVGLIAVSFAGVLAAGAASADRVRAQVDAFTELDEDGRPAADQSRLLSGSGNRYDFWRVAVNAWRDKPVAGLGAGGYRAAYLQERQAPEEVGQPHSLQLQALSELGLVGGLLLLTCVAAVVVGAVPVLRRAGRSPRARAVAVGGIGLSASWLLQTSVDWLHLFPGLTALALLGTAALLHAEQDDPGAPPVVRGRAGPALAVLVAAALVIAGALLTRQGLTDVYTTRAQEALAEDPTTAQVESRRALRLDPHTVAAGYTLAAAHARQGDAAGAIAALQETIRRDQSTPVTWELLGDVYLRRGRVLEARRAYALALARNPRSPRLAALAADPTGDRAP</sequence>
<evidence type="ECO:0000256" key="3">
    <source>
        <dbReference type="ARBA" id="ARBA00022679"/>
    </source>
</evidence>
<feature type="transmembrane region" description="Helical" evidence="8">
    <location>
        <begin position="21"/>
        <end position="38"/>
    </location>
</feature>
<keyword evidence="11" id="KW-1185">Reference proteome</keyword>
<proteinExistence type="predicted"/>
<gene>
    <name evidence="10" type="ORF">LRS13_09240</name>
</gene>
<feature type="repeat" description="TPR" evidence="7">
    <location>
        <begin position="861"/>
        <end position="894"/>
    </location>
</feature>
<protein>
    <submittedName>
        <fullName evidence="10">O-antigen ligase family protein</fullName>
    </submittedName>
</protein>
<feature type="transmembrane region" description="Helical" evidence="8">
    <location>
        <begin position="232"/>
        <end position="251"/>
    </location>
</feature>
<feature type="transmembrane region" description="Helical" evidence="8">
    <location>
        <begin position="279"/>
        <end position="298"/>
    </location>
</feature>
<feature type="transmembrane region" description="Helical" evidence="8">
    <location>
        <begin position="357"/>
        <end position="381"/>
    </location>
</feature>
<feature type="transmembrane region" description="Helical" evidence="8">
    <location>
        <begin position="478"/>
        <end position="495"/>
    </location>
</feature>
<organism evidence="10 11">
    <name type="scientific">Svornostia abyssi</name>
    <dbReference type="NCBI Taxonomy" id="2898438"/>
    <lineage>
        <taxon>Bacteria</taxon>
        <taxon>Bacillati</taxon>
        <taxon>Actinomycetota</taxon>
        <taxon>Thermoleophilia</taxon>
        <taxon>Solirubrobacterales</taxon>
        <taxon>Baekduiaceae</taxon>
        <taxon>Svornostia</taxon>
    </lineage>
</organism>
<keyword evidence="7" id="KW-0802">TPR repeat</keyword>
<evidence type="ECO:0000313" key="11">
    <source>
        <dbReference type="Proteomes" id="UP001058860"/>
    </source>
</evidence>
<feature type="transmembrane region" description="Helical" evidence="8">
    <location>
        <begin position="74"/>
        <end position="91"/>
    </location>
</feature>
<dbReference type="Gene3D" id="1.25.40.10">
    <property type="entry name" value="Tetratricopeptide repeat domain"/>
    <property type="match status" value="1"/>
</dbReference>
<dbReference type="PANTHER" id="PTHR22926:SF3">
    <property type="entry name" value="UNDECAPRENYL-PHOSPHATE ALPHA-N-ACETYLGLUCOSAMINYL 1-PHOSPHATE TRANSFERASE"/>
    <property type="match status" value="1"/>
</dbReference>
<dbReference type="InterPro" id="IPR000715">
    <property type="entry name" value="Glycosyl_transferase_4"/>
</dbReference>
<dbReference type="CDD" id="cd06853">
    <property type="entry name" value="GT_WecA_like"/>
    <property type="match status" value="1"/>
</dbReference>
<dbReference type="Pfam" id="PF00953">
    <property type="entry name" value="Glycos_transf_4"/>
    <property type="match status" value="1"/>
</dbReference>
<feature type="transmembrane region" description="Helical" evidence="8">
    <location>
        <begin position="679"/>
        <end position="699"/>
    </location>
</feature>
<feature type="transmembrane region" description="Helical" evidence="8">
    <location>
        <begin position="304"/>
        <end position="324"/>
    </location>
</feature>
<feature type="transmembrane region" description="Helical" evidence="8">
    <location>
        <begin position="126"/>
        <end position="148"/>
    </location>
</feature>
<feature type="transmembrane region" description="Helical" evidence="8">
    <location>
        <begin position="197"/>
        <end position="226"/>
    </location>
</feature>
<keyword evidence="6 8" id="KW-0472">Membrane</keyword>
<keyword evidence="3" id="KW-0808">Transferase</keyword>
<dbReference type="Pfam" id="PF04932">
    <property type="entry name" value="Wzy_C"/>
    <property type="match status" value="1"/>
</dbReference>
<comment type="subcellular location">
    <subcellularLocation>
        <location evidence="1">Cell membrane</location>
        <topology evidence="1">Multi-pass membrane protein</topology>
    </subcellularLocation>
</comment>
<name>A0ABY5PLW6_9ACTN</name>
<feature type="transmembrane region" description="Helical" evidence="8">
    <location>
        <begin position="427"/>
        <end position="447"/>
    </location>
</feature>
<feature type="transmembrane region" description="Helical" evidence="8">
    <location>
        <begin position="454"/>
        <end position="472"/>
    </location>
</feature>
<feature type="transmembrane region" description="Helical" evidence="8">
    <location>
        <begin position="388"/>
        <end position="407"/>
    </location>
</feature>
<feature type="transmembrane region" description="Helical" evidence="8">
    <location>
        <begin position="502"/>
        <end position="521"/>
    </location>
</feature>
<dbReference type="InterPro" id="IPR011990">
    <property type="entry name" value="TPR-like_helical_dom_sf"/>
</dbReference>
<dbReference type="PROSITE" id="PS50005">
    <property type="entry name" value="TPR"/>
    <property type="match status" value="1"/>
</dbReference>
<feature type="transmembrane region" description="Helical" evidence="8">
    <location>
        <begin position="571"/>
        <end position="592"/>
    </location>
</feature>
<keyword evidence="4 8" id="KW-0812">Transmembrane</keyword>
<evidence type="ECO:0000256" key="7">
    <source>
        <dbReference type="PROSITE-ProRule" id="PRU00339"/>
    </source>
</evidence>
<feature type="transmembrane region" description="Helical" evidence="8">
    <location>
        <begin position="97"/>
        <end position="114"/>
    </location>
</feature>
<dbReference type="EMBL" id="CP088295">
    <property type="protein sequence ID" value="UUY05684.1"/>
    <property type="molecule type" value="Genomic_DNA"/>
</dbReference>
<evidence type="ECO:0000256" key="4">
    <source>
        <dbReference type="ARBA" id="ARBA00022692"/>
    </source>
</evidence>
<dbReference type="InterPro" id="IPR007016">
    <property type="entry name" value="O-antigen_ligase-rel_domated"/>
</dbReference>
<evidence type="ECO:0000256" key="6">
    <source>
        <dbReference type="ARBA" id="ARBA00023136"/>
    </source>
</evidence>
<feature type="transmembrane region" description="Helical" evidence="8">
    <location>
        <begin position="536"/>
        <end position="559"/>
    </location>
</feature>
<reference evidence="11" key="1">
    <citation type="submission" date="2021-11" db="EMBL/GenBank/DDBJ databases">
        <title>Cultivation dependent microbiological survey of springs from the worlds oldest radium mine currently devoted to the extraction of radon-saturated water.</title>
        <authorList>
            <person name="Kapinusova G."/>
            <person name="Smrhova T."/>
            <person name="Strejcek M."/>
            <person name="Suman J."/>
            <person name="Jani K."/>
            <person name="Pajer P."/>
            <person name="Uhlik O."/>
        </authorList>
    </citation>
    <scope>NUCLEOTIDE SEQUENCE [LARGE SCALE GENOMIC DNA]</scope>
    <source>
        <strain evidence="11">J379</strain>
    </source>
</reference>
<dbReference type="InterPro" id="IPR019734">
    <property type="entry name" value="TPR_rpt"/>
</dbReference>
<feature type="transmembrane region" description="Helical" evidence="8">
    <location>
        <begin position="772"/>
        <end position="789"/>
    </location>
</feature>